<proteinExistence type="predicted"/>
<accession>A0A8T0F1W0</accession>
<dbReference type="Proteomes" id="UP000807504">
    <property type="component" value="Unassembled WGS sequence"/>
</dbReference>
<reference evidence="1" key="2">
    <citation type="submission" date="2020-06" db="EMBL/GenBank/DDBJ databases">
        <authorList>
            <person name="Sheffer M."/>
        </authorList>
    </citation>
    <scope>NUCLEOTIDE SEQUENCE</scope>
</reference>
<dbReference type="AlphaFoldDB" id="A0A8T0F1W0"/>
<sequence>MKLLKTFSIRYVDVTVSVRRLISNLSQVSYGVLPSTRDYKDKSYCIGYLHRYAACHAALVFDAVSDILDPSSSSDVLSAKLQKKSLNVMFLGAGPGNDFVGFLIALLGHHYHLFDLDVTVVDKISGWEAIFNETLESLKRGDCGKASSIFDEVNVTTTFISADLKDSDEWDENMRTKLATADVVFFVKTLSHIPDDDKLLILQNVVSFMKLDSHLIYIDYPYPYAVFASLRNQLRIVYQAWEMRYLLGHKDNAFGCSNIDSCGAVVKIFERYENGYSDLYF</sequence>
<dbReference type="EMBL" id="JABXBU010001863">
    <property type="protein sequence ID" value="KAF8782512.1"/>
    <property type="molecule type" value="Genomic_DNA"/>
</dbReference>
<organism evidence="1 2">
    <name type="scientific">Argiope bruennichi</name>
    <name type="common">Wasp spider</name>
    <name type="synonym">Aranea bruennichi</name>
    <dbReference type="NCBI Taxonomy" id="94029"/>
    <lineage>
        <taxon>Eukaryota</taxon>
        <taxon>Metazoa</taxon>
        <taxon>Ecdysozoa</taxon>
        <taxon>Arthropoda</taxon>
        <taxon>Chelicerata</taxon>
        <taxon>Arachnida</taxon>
        <taxon>Araneae</taxon>
        <taxon>Araneomorphae</taxon>
        <taxon>Entelegynae</taxon>
        <taxon>Araneoidea</taxon>
        <taxon>Araneidae</taxon>
        <taxon>Argiope</taxon>
    </lineage>
</organism>
<name>A0A8T0F1W0_ARGBR</name>
<evidence type="ECO:0000313" key="1">
    <source>
        <dbReference type="EMBL" id="KAF8782512.1"/>
    </source>
</evidence>
<dbReference type="InterPro" id="IPR029063">
    <property type="entry name" value="SAM-dependent_MTases_sf"/>
</dbReference>
<evidence type="ECO:0000313" key="2">
    <source>
        <dbReference type="Proteomes" id="UP000807504"/>
    </source>
</evidence>
<gene>
    <name evidence="1" type="ORF">HNY73_012785</name>
</gene>
<reference evidence="1" key="1">
    <citation type="journal article" date="2020" name="bioRxiv">
        <title>Chromosome-level reference genome of the European wasp spider Argiope bruennichi: a resource for studies on range expansion and evolutionary adaptation.</title>
        <authorList>
            <person name="Sheffer M.M."/>
            <person name="Hoppe A."/>
            <person name="Krehenwinkel H."/>
            <person name="Uhl G."/>
            <person name="Kuss A.W."/>
            <person name="Jensen L."/>
            <person name="Jensen C."/>
            <person name="Gillespie R.G."/>
            <person name="Hoff K.J."/>
            <person name="Prost S."/>
        </authorList>
    </citation>
    <scope>NUCLEOTIDE SEQUENCE</scope>
</reference>
<keyword evidence="2" id="KW-1185">Reference proteome</keyword>
<dbReference type="Gene3D" id="3.40.50.150">
    <property type="entry name" value="Vaccinia Virus protein VP39"/>
    <property type="match status" value="1"/>
</dbReference>
<comment type="caution">
    <text evidence="1">The sequence shown here is derived from an EMBL/GenBank/DDBJ whole genome shotgun (WGS) entry which is preliminary data.</text>
</comment>
<dbReference type="SUPFAM" id="SSF53335">
    <property type="entry name" value="S-adenosyl-L-methionine-dependent methyltransferases"/>
    <property type="match status" value="1"/>
</dbReference>
<protein>
    <submittedName>
        <fullName evidence="1">Uncharacterized protein</fullName>
    </submittedName>
</protein>